<dbReference type="InterPro" id="IPR051698">
    <property type="entry name" value="Transposase_11-like"/>
</dbReference>
<protein>
    <recommendedName>
        <fullName evidence="4">Transposase IS4-like domain-containing protein</fullName>
    </recommendedName>
</protein>
<dbReference type="PANTHER" id="PTHR30298">
    <property type="entry name" value="H REPEAT-ASSOCIATED PREDICTED TRANSPOSASE"/>
    <property type="match status" value="1"/>
</dbReference>
<evidence type="ECO:0000313" key="3">
    <source>
        <dbReference type="Proteomes" id="UP000315010"/>
    </source>
</evidence>
<evidence type="ECO:0008006" key="4">
    <source>
        <dbReference type="Google" id="ProtNLM"/>
    </source>
</evidence>
<dbReference type="PANTHER" id="PTHR30298:SF0">
    <property type="entry name" value="PROTEIN YBFL-RELATED"/>
    <property type="match status" value="1"/>
</dbReference>
<keyword evidence="3" id="KW-1185">Reference proteome</keyword>
<dbReference type="NCBIfam" id="NF033564">
    <property type="entry name" value="transpos_ISAs1"/>
    <property type="match status" value="1"/>
</dbReference>
<dbReference type="InterPro" id="IPR047647">
    <property type="entry name" value="ISAs1_transpos"/>
</dbReference>
<evidence type="ECO:0000256" key="1">
    <source>
        <dbReference type="SAM" id="MobiDB-lite"/>
    </source>
</evidence>
<dbReference type="AlphaFoldDB" id="A0A5C5ZD05"/>
<dbReference type="OrthoDB" id="288194at2"/>
<dbReference type="Proteomes" id="UP000315010">
    <property type="component" value="Unassembled WGS sequence"/>
</dbReference>
<dbReference type="RefSeq" id="WP_146403027.1">
    <property type="nucleotide sequence ID" value="NZ_SJPJ01000001.1"/>
</dbReference>
<feature type="region of interest" description="Disordered" evidence="1">
    <location>
        <begin position="100"/>
        <end position="119"/>
    </location>
</feature>
<accession>A0A5C5ZD05</accession>
<sequence>MAIDRKTLCKTLQGHAQSIHLLSAFEHATGGVLAQLKMSPKTYEHKTTMLLTNSLLLKGTVITGDAMFCPRSLCQPVIDSGGDYPVTVKDNQRELNKMIASEFNTGPSHPQRTPSPTAA</sequence>
<proteinExistence type="predicted"/>
<evidence type="ECO:0000313" key="2">
    <source>
        <dbReference type="EMBL" id="TWT85035.1"/>
    </source>
</evidence>
<organism evidence="2 3">
    <name type="scientific">Novipirellula herctigrandis</name>
    <dbReference type="NCBI Taxonomy" id="2527986"/>
    <lineage>
        <taxon>Bacteria</taxon>
        <taxon>Pseudomonadati</taxon>
        <taxon>Planctomycetota</taxon>
        <taxon>Planctomycetia</taxon>
        <taxon>Pirellulales</taxon>
        <taxon>Pirellulaceae</taxon>
        <taxon>Novipirellula</taxon>
    </lineage>
</organism>
<feature type="compositionally biased region" description="Polar residues" evidence="1">
    <location>
        <begin position="102"/>
        <end position="119"/>
    </location>
</feature>
<dbReference type="EMBL" id="SJPJ01000001">
    <property type="protein sequence ID" value="TWT85035.1"/>
    <property type="molecule type" value="Genomic_DNA"/>
</dbReference>
<reference evidence="2 3" key="1">
    <citation type="submission" date="2019-02" db="EMBL/GenBank/DDBJ databases">
        <title>Deep-cultivation of Planctomycetes and their phenomic and genomic characterization uncovers novel biology.</title>
        <authorList>
            <person name="Wiegand S."/>
            <person name="Jogler M."/>
            <person name="Boedeker C."/>
            <person name="Pinto D."/>
            <person name="Vollmers J."/>
            <person name="Rivas-Marin E."/>
            <person name="Kohn T."/>
            <person name="Peeters S.H."/>
            <person name="Heuer A."/>
            <person name="Rast P."/>
            <person name="Oberbeckmann S."/>
            <person name="Bunk B."/>
            <person name="Jeske O."/>
            <person name="Meyerdierks A."/>
            <person name="Storesund J.E."/>
            <person name="Kallscheuer N."/>
            <person name="Luecker S."/>
            <person name="Lage O.M."/>
            <person name="Pohl T."/>
            <person name="Merkel B.J."/>
            <person name="Hornburger P."/>
            <person name="Mueller R.-W."/>
            <person name="Bruemmer F."/>
            <person name="Labrenz M."/>
            <person name="Spormann A.M."/>
            <person name="Op Den Camp H."/>
            <person name="Overmann J."/>
            <person name="Amann R."/>
            <person name="Jetten M.S.M."/>
            <person name="Mascher T."/>
            <person name="Medema M.H."/>
            <person name="Devos D.P."/>
            <person name="Kaster A.-K."/>
            <person name="Ovreas L."/>
            <person name="Rohde M."/>
            <person name="Galperin M.Y."/>
            <person name="Jogler C."/>
        </authorList>
    </citation>
    <scope>NUCLEOTIDE SEQUENCE [LARGE SCALE GENOMIC DNA]</scope>
    <source>
        <strain evidence="2 3">CA13</strain>
    </source>
</reference>
<gene>
    <name evidence="2" type="ORF">CA13_65170</name>
</gene>
<comment type="caution">
    <text evidence="2">The sequence shown here is derived from an EMBL/GenBank/DDBJ whole genome shotgun (WGS) entry which is preliminary data.</text>
</comment>
<name>A0A5C5ZD05_9BACT</name>